<dbReference type="Proteomes" id="UP000183687">
    <property type="component" value="Unassembled WGS sequence"/>
</dbReference>
<organism evidence="1 2">
    <name type="scientific">Atopobium minutum</name>
    <dbReference type="NCBI Taxonomy" id="1381"/>
    <lineage>
        <taxon>Bacteria</taxon>
        <taxon>Bacillati</taxon>
        <taxon>Actinomycetota</taxon>
        <taxon>Coriobacteriia</taxon>
        <taxon>Coriobacteriales</taxon>
        <taxon>Atopobiaceae</taxon>
        <taxon>Atopobium</taxon>
    </lineage>
</organism>
<proteinExistence type="predicted"/>
<name>A0AB38A4U1_9ACTN</name>
<comment type="caution">
    <text evidence="1">The sequence shown here is derived from an EMBL/GenBank/DDBJ whole genome shotgun (WGS) entry which is preliminary data.</text>
</comment>
<reference evidence="1 2" key="1">
    <citation type="submission" date="2016-10" db="EMBL/GenBank/DDBJ databases">
        <authorList>
            <person name="Varghese N."/>
            <person name="Submissions S."/>
        </authorList>
    </citation>
    <scope>NUCLEOTIDE SEQUENCE [LARGE SCALE GENOMIC DNA]</scope>
    <source>
        <strain evidence="1 2">DSM 20586</strain>
    </source>
</reference>
<gene>
    <name evidence="1" type="ORF">SAMN04489746_0217</name>
</gene>
<dbReference type="EMBL" id="FNSH01000001">
    <property type="protein sequence ID" value="SEB43691.1"/>
    <property type="molecule type" value="Genomic_DNA"/>
</dbReference>
<sequence length="49" mass="5375">MFTSDKRVIRDGVLVAFAGEVMSDEEAALRGLLADEKPKKDKPKKGKAK</sequence>
<protein>
    <submittedName>
        <fullName evidence="1">Uncharacterized protein</fullName>
    </submittedName>
</protein>
<dbReference type="Gene3D" id="6.10.140.850">
    <property type="match status" value="1"/>
</dbReference>
<accession>A0AB38A4U1</accession>
<evidence type="ECO:0000313" key="2">
    <source>
        <dbReference type="Proteomes" id="UP000183687"/>
    </source>
</evidence>
<dbReference type="RefSeq" id="WP_156529483.1">
    <property type="nucleotide sequence ID" value="NZ_CALJSN010000005.1"/>
</dbReference>
<dbReference type="AlphaFoldDB" id="A0AB38A4U1"/>
<evidence type="ECO:0000313" key="1">
    <source>
        <dbReference type="EMBL" id="SEB43691.1"/>
    </source>
</evidence>